<dbReference type="GO" id="GO:0005739">
    <property type="term" value="C:mitochondrion"/>
    <property type="evidence" value="ECO:0007669"/>
    <property type="project" value="TreeGrafter"/>
</dbReference>
<dbReference type="PANTHER" id="PTHR10920:SF18">
    <property type="entry name" value="RRNA METHYLTRANSFERASE 2, MITOCHONDRIAL"/>
    <property type="match status" value="1"/>
</dbReference>
<evidence type="ECO:0000256" key="5">
    <source>
        <dbReference type="ARBA" id="ARBA00022691"/>
    </source>
</evidence>
<comment type="similarity">
    <text evidence="1">Belongs to the class I-like SAM-binding methyltransferase superfamily. RNA methyltransferase RlmE family.</text>
</comment>
<feature type="domain" description="Ribosomal RNA methyltransferase FtsJ" evidence="8">
    <location>
        <begin position="64"/>
        <end position="310"/>
    </location>
</feature>
<evidence type="ECO:0000259" key="8">
    <source>
        <dbReference type="Pfam" id="PF01728"/>
    </source>
</evidence>
<dbReference type="InterPro" id="IPR050082">
    <property type="entry name" value="RNA_methyltr_RlmE"/>
</dbReference>
<organism evidence="9 10">
    <name type="scientific">Tilletiopsis washingtonensis</name>
    <dbReference type="NCBI Taxonomy" id="58919"/>
    <lineage>
        <taxon>Eukaryota</taxon>
        <taxon>Fungi</taxon>
        <taxon>Dikarya</taxon>
        <taxon>Basidiomycota</taxon>
        <taxon>Ustilaginomycotina</taxon>
        <taxon>Exobasidiomycetes</taxon>
        <taxon>Entylomatales</taxon>
        <taxon>Entylomatales incertae sedis</taxon>
        <taxon>Tilletiopsis</taxon>
    </lineage>
</organism>
<evidence type="ECO:0000256" key="2">
    <source>
        <dbReference type="ARBA" id="ARBA00022552"/>
    </source>
</evidence>
<dbReference type="GeneID" id="37271508"/>
<evidence type="ECO:0000256" key="1">
    <source>
        <dbReference type="ARBA" id="ARBA00009258"/>
    </source>
</evidence>
<protein>
    <recommendedName>
        <fullName evidence="6">rRNA methyltransferase 2, mitochondrial</fullName>
    </recommendedName>
</protein>
<keyword evidence="4 9" id="KW-0808">Transferase</keyword>
<keyword evidence="5" id="KW-0949">S-adenosyl-L-methionine</keyword>
<accession>A0A316ZFD7</accession>
<dbReference type="SUPFAM" id="SSF53335">
    <property type="entry name" value="S-adenosyl-L-methionine-dependent methyltransferases"/>
    <property type="match status" value="1"/>
</dbReference>
<feature type="region of interest" description="Disordered" evidence="7">
    <location>
        <begin position="148"/>
        <end position="217"/>
    </location>
</feature>
<dbReference type="RefSeq" id="XP_025600518.1">
    <property type="nucleotide sequence ID" value="XM_025743964.1"/>
</dbReference>
<evidence type="ECO:0000256" key="7">
    <source>
        <dbReference type="SAM" id="MobiDB-lite"/>
    </source>
</evidence>
<dbReference type="InterPro" id="IPR002877">
    <property type="entry name" value="RNA_MeTrfase_FtsJ_dom"/>
</dbReference>
<keyword evidence="3 9" id="KW-0489">Methyltransferase</keyword>
<dbReference type="GO" id="GO:0008650">
    <property type="term" value="F:rRNA (uridine-2'-O-)-methyltransferase activity"/>
    <property type="evidence" value="ECO:0007669"/>
    <property type="project" value="TreeGrafter"/>
</dbReference>
<dbReference type="AlphaFoldDB" id="A0A316ZFD7"/>
<reference evidence="9 10" key="1">
    <citation type="journal article" date="2018" name="Mol. Biol. Evol.">
        <title>Broad Genomic Sampling Reveals a Smut Pathogenic Ancestry of the Fungal Clade Ustilaginomycotina.</title>
        <authorList>
            <person name="Kijpornyongpan T."/>
            <person name="Mondo S.J."/>
            <person name="Barry K."/>
            <person name="Sandor L."/>
            <person name="Lee J."/>
            <person name="Lipzen A."/>
            <person name="Pangilinan J."/>
            <person name="LaButti K."/>
            <person name="Hainaut M."/>
            <person name="Henrissat B."/>
            <person name="Grigoriev I.V."/>
            <person name="Spatafora J.W."/>
            <person name="Aime M.C."/>
        </authorList>
    </citation>
    <scope>NUCLEOTIDE SEQUENCE [LARGE SCALE GENOMIC DNA]</scope>
    <source>
        <strain evidence="9 10">MCA 4186</strain>
    </source>
</reference>
<name>A0A316ZFD7_9BASI</name>
<feature type="compositionally biased region" description="Polar residues" evidence="7">
    <location>
        <begin position="180"/>
        <end position="189"/>
    </location>
</feature>
<dbReference type="Gene3D" id="3.40.50.150">
    <property type="entry name" value="Vaccinia Virus protein VP39"/>
    <property type="match status" value="1"/>
</dbReference>
<dbReference type="EMBL" id="KZ819286">
    <property type="protein sequence ID" value="PWO00240.1"/>
    <property type="molecule type" value="Genomic_DNA"/>
</dbReference>
<feature type="compositionally biased region" description="Basic and acidic residues" evidence="7">
    <location>
        <begin position="190"/>
        <end position="199"/>
    </location>
</feature>
<evidence type="ECO:0000256" key="4">
    <source>
        <dbReference type="ARBA" id="ARBA00022679"/>
    </source>
</evidence>
<dbReference type="Proteomes" id="UP000245946">
    <property type="component" value="Unassembled WGS sequence"/>
</dbReference>
<proteinExistence type="inferred from homology"/>
<dbReference type="STRING" id="58919.A0A316ZFD7"/>
<evidence type="ECO:0000313" key="10">
    <source>
        <dbReference type="Proteomes" id="UP000245946"/>
    </source>
</evidence>
<keyword evidence="2" id="KW-0698">rRNA processing</keyword>
<dbReference type="OrthoDB" id="20105at2759"/>
<sequence length="330" mass="35342">MASVMLASSSRVGLALLSVGTRIPGLQVQGIRAASSKGRSGSSNRWLARQKADPFVAARAEEGFVSRGAFKLKQLAERTSLLGRGKCIVDLGAAPGGWTQVAVQSGAKVFAVDLLPLDQQAASGATVLQGDFLSEELHEALRSSILSSYGRRGDAREGEELSAPEAEALRGEAVGKDGATSKTQSQQERISLDAERPLEDPSGAQTKDAPAPKDRDGRLVDIVLSDMMANMSGNQVRDRANSLDLLKAAFLFAARNIRCTHGSKLVMKYFESQEAQDFRRKVLEKAFNSVTTVKVAASRKTSSEMYLVASGPRRSVLSQSAEELEVLMDV</sequence>
<gene>
    <name evidence="9" type="ORF">FA09DRAFT_337059</name>
</gene>
<evidence type="ECO:0000256" key="6">
    <source>
        <dbReference type="ARBA" id="ARBA00041184"/>
    </source>
</evidence>
<keyword evidence="10" id="KW-1185">Reference proteome</keyword>
<evidence type="ECO:0000256" key="3">
    <source>
        <dbReference type="ARBA" id="ARBA00022603"/>
    </source>
</evidence>
<dbReference type="InterPro" id="IPR029063">
    <property type="entry name" value="SAM-dependent_MTases_sf"/>
</dbReference>
<evidence type="ECO:0000313" key="9">
    <source>
        <dbReference type="EMBL" id="PWO00240.1"/>
    </source>
</evidence>
<dbReference type="Pfam" id="PF01728">
    <property type="entry name" value="FtsJ"/>
    <property type="match status" value="1"/>
</dbReference>
<dbReference type="PANTHER" id="PTHR10920">
    <property type="entry name" value="RIBOSOMAL RNA METHYLTRANSFERASE"/>
    <property type="match status" value="1"/>
</dbReference>